<keyword evidence="5" id="KW-0547">Nucleotide-binding</keyword>
<dbReference type="Gene3D" id="1.20.5.1930">
    <property type="match status" value="1"/>
</dbReference>
<evidence type="ECO:0000256" key="7">
    <source>
        <dbReference type="ARBA" id="ARBA00022840"/>
    </source>
</evidence>
<comment type="caution">
    <text evidence="11">The sequence shown here is derived from an EMBL/GenBank/DDBJ whole genome shotgun (WGS) entry which is preliminary data.</text>
</comment>
<feature type="transmembrane region" description="Helical" evidence="9">
    <location>
        <begin position="55"/>
        <end position="75"/>
    </location>
</feature>
<reference evidence="11 12" key="1">
    <citation type="submission" date="2018-09" db="EMBL/GenBank/DDBJ databases">
        <title>Characterization of the phylogenetic diversity of five novel species belonging to the genus Bifidobacterium.</title>
        <authorList>
            <person name="Lugli G.A."/>
            <person name="Duranti S."/>
            <person name="Milani C."/>
        </authorList>
    </citation>
    <scope>NUCLEOTIDE SEQUENCE [LARGE SCALE GENOMIC DNA]</scope>
    <source>
        <strain evidence="11 12">2034B</strain>
    </source>
</reference>
<keyword evidence="7" id="KW-0067">ATP-binding</keyword>
<keyword evidence="6 11" id="KW-0418">Kinase</keyword>
<keyword evidence="9" id="KW-0472">Membrane</keyword>
<name>A0A430FM83_9BIFI</name>
<keyword evidence="9" id="KW-0812">Transmembrane</keyword>
<organism evidence="11 12">
    <name type="scientific">Bifidobacterium goeldii</name>
    <dbReference type="NCBI Taxonomy" id="2306975"/>
    <lineage>
        <taxon>Bacteria</taxon>
        <taxon>Bacillati</taxon>
        <taxon>Actinomycetota</taxon>
        <taxon>Actinomycetes</taxon>
        <taxon>Bifidobacteriales</taxon>
        <taxon>Bifidobacteriaceae</taxon>
        <taxon>Bifidobacterium</taxon>
    </lineage>
</organism>
<dbReference type="PANTHER" id="PTHR24421">
    <property type="entry name" value="NITRATE/NITRITE SENSOR PROTEIN NARX-RELATED"/>
    <property type="match status" value="1"/>
</dbReference>
<dbReference type="InterPro" id="IPR050482">
    <property type="entry name" value="Sensor_HK_TwoCompSys"/>
</dbReference>
<dbReference type="PANTHER" id="PTHR24421:SF10">
    <property type="entry name" value="NITRATE_NITRITE SENSOR PROTEIN NARQ"/>
    <property type="match status" value="1"/>
</dbReference>
<dbReference type="InterPro" id="IPR011712">
    <property type="entry name" value="Sig_transdc_His_kin_sub3_dim/P"/>
</dbReference>
<comment type="catalytic activity">
    <reaction evidence="1">
        <text>ATP + protein L-histidine = ADP + protein N-phospho-L-histidine.</text>
        <dbReference type="EC" id="2.7.13.3"/>
    </reaction>
</comment>
<dbReference type="Proteomes" id="UP000287533">
    <property type="component" value="Unassembled WGS sequence"/>
</dbReference>
<dbReference type="Pfam" id="PF07730">
    <property type="entry name" value="HisKA_3"/>
    <property type="match status" value="1"/>
</dbReference>
<evidence type="ECO:0000256" key="5">
    <source>
        <dbReference type="ARBA" id="ARBA00022741"/>
    </source>
</evidence>
<gene>
    <name evidence="11" type="ORF">D2E25_0196</name>
</gene>
<dbReference type="GO" id="GO:0005524">
    <property type="term" value="F:ATP binding"/>
    <property type="evidence" value="ECO:0007669"/>
    <property type="project" value="UniProtKB-KW"/>
</dbReference>
<keyword evidence="3" id="KW-0597">Phosphoprotein</keyword>
<dbReference type="SUPFAM" id="SSF55874">
    <property type="entry name" value="ATPase domain of HSP90 chaperone/DNA topoisomerase II/histidine kinase"/>
    <property type="match status" value="1"/>
</dbReference>
<dbReference type="AlphaFoldDB" id="A0A430FM83"/>
<dbReference type="InterPro" id="IPR036890">
    <property type="entry name" value="HATPase_C_sf"/>
</dbReference>
<dbReference type="GO" id="GO:0000155">
    <property type="term" value="F:phosphorelay sensor kinase activity"/>
    <property type="evidence" value="ECO:0007669"/>
    <property type="project" value="InterPro"/>
</dbReference>
<evidence type="ECO:0000256" key="9">
    <source>
        <dbReference type="SAM" id="Phobius"/>
    </source>
</evidence>
<dbReference type="EC" id="2.7.13.3" evidence="2"/>
<evidence type="ECO:0000313" key="11">
    <source>
        <dbReference type="EMBL" id="RSX53890.1"/>
    </source>
</evidence>
<dbReference type="GO" id="GO:0046983">
    <property type="term" value="F:protein dimerization activity"/>
    <property type="evidence" value="ECO:0007669"/>
    <property type="project" value="InterPro"/>
</dbReference>
<keyword evidence="8" id="KW-0902">Two-component regulatory system</keyword>
<dbReference type="Gene3D" id="3.30.565.10">
    <property type="entry name" value="Histidine kinase-like ATPase, C-terminal domain"/>
    <property type="match status" value="1"/>
</dbReference>
<dbReference type="OrthoDB" id="227596at2"/>
<accession>A0A430FM83</accession>
<sequence>MIILLEKAMLLACGTAVASFSGFDIALLIGLLIAISLSCISEWLIARQSSPKISALPVGCFIVATMLMPHWCVLLPVTAYDTLRLPAIMHDARVDYAIKCLPFAPIMSAMISVSSMHDRWMILVTMPLVALGMMLGRSRTTVMQLRQSLRRTQDLTRDSNRVHRRRMADVAEERSQSIRAATLSERTRIAREIHDNVGHLLTRAIMQSQAGKAVADATNNPIAAQSFSELNATLSEAMTMVRRSVHDLEDDGTDFAAQIADAAHTFGDASADFNVMVSNDIIDAPAPVARCFATVIRESLSNVARHSEAKSATVTLRDFPALWQLIVQDPGPAKPSTPAYSESAPADTEVFRGMGLSDIEYRVRSLGGTSSCGPYGNGWRVFVTIPKQQWTYHNRGE</sequence>
<evidence type="ECO:0000259" key="10">
    <source>
        <dbReference type="Pfam" id="PF07730"/>
    </source>
</evidence>
<evidence type="ECO:0000313" key="12">
    <source>
        <dbReference type="Proteomes" id="UP000287533"/>
    </source>
</evidence>
<keyword evidence="4" id="KW-0808">Transferase</keyword>
<proteinExistence type="predicted"/>
<dbReference type="GO" id="GO:0016020">
    <property type="term" value="C:membrane"/>
    <property type="evidence" value="ECO:0007669"/>
    <property type="project" value="InterPro"/>
</dbReference>
<evidence type="ECO:0000256" key="2">
    <source>
        <dbReference type="ARBA" id="ARBA00012438"/>
    </source>
</evidence>
<dbReference type="CDD" id="cd16917">
    <property type="entry name" value="HATPase_UhpB-NarQ-NarX-like"/>
    <property type="match status" value="1"/>
</dbReference>
<keyword evidence="9" id="KW-1133">Transmembrane helix</keyword>
<protein>
    <recommendedName>
        <fullName evidence="2">histidine kinase</fullName>
        <ecNumber evidence="2">2.7.13.3</ecNumber>
    </recommendedName>
</protein>
<feature type="domain" description="Signal transduction histidine kinase subgroup 3 dimerisation and phosphoacceptor" evidence="10">
    <location>
        <begin position="185"/>
        <end position="250"/>
    </location>
</feature>
<evidence type="ECO:0000256" key="4">
    <source>
        <dbReference type="ARBA" id="ARBA00022679"/>
    </source>
</evidence>
<feature type="transmembrane region" description="Helical" evidence="9">
    <location>
        <begin position="9"/>
        <end position="35"/>
    </location>
</feature>
<evidence type="ECO:0000256" key="8">
    <source>
        <dbReference type="ARBA" id="ARBA00023012"/>
    </source>
</evidence>
<evidence type="ECO:0000256" key="3">
    <source>
        <dbReference type="ARBA" id="ARBA00022553"/>
    </source>
</evidence>
<evidence type="ECO:0000256" key="1">
    <source>
        <dbReference type="ARBA" id="ARBA00000085"/>
    </source>
</evidence>
<keyword evidence="12" id="KW-1185">Reference proteome</keyword>
<dbReference type="EMBL" id="QXGL01000001">
    <property type="protein sequence ID" value="RSX53890.1"/>
    <property type="molecule type" value="Genomic_DNA"/>
</dbReference>
<evidence type="ECO:0000256" key="6">
    <source>
        <dbReference type="ARBA" id="ARBA00022777"/>
    </source>
</evidence>
<feature type="transmembrane region" description="Helical" evidence="9">
    <location>
        <begin position="120"/>
        <end position="136"/>
    </location>
</feature>